<gene>
    <name evidence="2" type="ORF">NDU88_001537</name>
</gene>
<sequence>MSLATLCACSLILDKLESLPSILGDILANPKQGSKPTNSATNQTKHIPEGPLQYAPQSANEEMERAPRDHQEQNSQVSSPEIDTAALMSSFQDPLTNYPPMESPTAVLMLDPSGKTQQMQLSSDQSPTAQKKKNRRKAPEHSEKAGTRRSIYAYFSSSNPKLHSKISGEEETNSGSDHANQVEHSGSQPANPRTVTIEEIAGSRKAVMGASSQHCQGRTQVDKQVSASPLAPEK</sequence>
<feature type="compositionally biased region" description="Polar residues" evidence="1">
    <location>
        <begin position="173"/>
        <end position="194"/>
    </location>
</feature>
<feature type="compositionally biased region" description="Basic and acidic residues" evidence="1">
    <location>
        <begin position="137"/>
        <end position="146"/>
    </location>
</feature>
<reference evidence="2" key="1">
    <citation type="journal article" date="2022" name="bioRxiv">
        <title>Sequencing and chromosome-scale assembly of the giantPleurodeles waltlgenome.</title>
        <authorList>
            <person name="Brown T."/>
            <person name="Elewa A."/>
            <person name="Iarovenko S."/>
            <person name="Subramanian E."/>
            <person name="Araus A.J."/>
            <person name="Petzold A."/>
            <person name="Susuki M."/>
            <person name="Suzuki K.-i.T."/>
            <person name="Hayashi T."/>
            <person name="Toyoda A."/>
            <person name="Oliveira C."/>
            <person name="Osipova E."/>
            <person name="Leigh N.D."/>
            <person name="Simon A."/>
            <person name="Yun M.H."/>
        </authorList>
    </citation>
    <scope>NUCLEOTIDE SEQUENCE</scope>
    <source>
        <strain evidence="2">20211129_DDA</strain>
        <tissue evidence="2">Liver</tissue>
    </source>
</reference>
<proteinExistence type="predicted"/>
<dbReference type="EMBL" id="JANPWB010000009">
    <property type="protein sequence ID" value="KAJ1148709.1"/>
    <property type="molecule type" value="Genomic_DNA"/>
</dbReference>
<name>A0AAV7R7E4_PLEWA</name>
<comment type="caution">
    <text evidence="2">The sequence shown here is derived from an EMBL/GenBank/DDBJ whole genome shotgun (WGS) entry which is preliminary data.</text>
</comment>
<feature type="compositionally biased region" description="Polar residues" evidence="1">
    <location>
        <begin position="73"/>
        <end position="82"/>
    </location>
</feature>
<evidence type="ECO:0000256" key="1">
    <source>
        <dbReference type="SAM" id="MobiDB-lite"/>
    </source>
</evidence>
<accession>A0AAV7R7E4</accession>
<evidence type="ECO:0000313" key="3">
    <source>
        <dbReference type="Proteomes" id="UP001066276"/>
    </source>
</evidence>
<evidence type="ECO:0000313" key="2">
    <source>
        <dbReference type="EMBL" id="KAJ1148709.1"/>
    </source>
</evidence>
<organism evidence="2 3">
    <name type="scientific">Pleurodeles waltl</name>
    <name type="common">Iberian ribbed newt</name>
    <dbReference type="NCBI Taxonomy" id="8319"/>
    <lineage>
        <taxon>Eukaryota</taxon>
        <taxon>Metazoa</taxon>
        <taxon>Chordata</taxon>
        <taxon>Craniata</taxon>
        <taxon>Vertebrata</taxon>
        <taxon>Euteleostomi</taxon>
        <taxon>Amphibia</taxon>
        <taxon>Batrachia</taxon>
        <taxon>Caudata</taxon>
        <taxon>Salamandroidea</taxon>
        <taxon>Salamandridae</taxon>
        <taxon>Pleurodelinae</taxon>
        <taxon>Pleurodeles</taxon>
    </lineage>
</organism>
<feature type="compositionally biased region" description="Polar residues" evidence="1">
    <location>
        <begin position="210"/>
        <end position="227"/>
    </location>
</feature>
<feature type="compositionally biased region" description="Basic and acidic residues" evidence="1">
    <location>
        <begin position="62"/>
        <end position="72"/>
    </location>
</feature>
<dbReference type="AlphaFoldDB" id="A0AAV7R7E4"/>
<feature type="compositionally biased region" description="Polar residues" evidence="1">
    <location>
        <begin position="31"/>
        <end position="45"/>
    </location>
</feature>
<keyword evidence="3" id="KW-1185">Reference proteome</keyword>
<feature type="region of interest" description="Disordered" evidence="1">
    <location>
        <begin position="114"/>
        <end position="234"/>
    </location>
</feature>
<dbReference type="Proteomes" id="UP001066276">
    <property type="component" value="Chromosome 5"/>
</dbReference>
<feature type="compositionally biased region" description="Polar residues" evidence="1">
    <location>
        <begin position="114"/>
        <end position="129"/>
    </location>
</feature>
<protein>
    <submittedName>
        <fullName evidence="2">Uncharacterized protein</fullName>
    </submittedName>
</protein>
<feature type="region of interest" description="Disordered" evidence="1">
    <location>
        <begin position="30"/>
        <end position="82"/>
    </location>
</feature>